<feature type="region of interest" description="Disordered" evidence="1">
    <location>
        <begin position="1"/>
        <end position="20"/>
    </location>
</feature>
<keyword evidence="2" id="KW-0472">Membrane</keyword>
<keyword evidence="4" id="KW-1185">Reference proteome</keyword>
<name>A0ABP9B8P5_9PSEU</name>
<dbReference type="EMBL" id="BAABHO010000021">
    <property type="protein sequence ID" value="GAA4792079.1"/>
    <property type="molecule type" value="Genomic_DNA"/>
</dbReference>
<reference evidence="4" key="1">
    <citation type="journal article" date="2019" name="Int. J. Syst. Evol. Microbiol.">
        <title>The Global Catalogue of Microorganisms (GCM) 10K type strain sequencing project: providing services to taxonomists for standard genome sequencing and annotation.</title>
        <authorList>
            <consortium name="The Broad Institute Genomics Platform"/>
            <consortium name="The Broad Institute Genome Sequencing Center for Infectious Disease"/>
            <person name="Wu L."/>
            <person name="Ma J."/>
        </authorList>
    </citation>
    <scope>NUCLEOTIDE SEQUENCE [LARGE SCALE GENOMIC DNA]</scope>
    <source>
        <strain evidence="4">JCM 17979</strain>
    </source>
</reference>
<accession>A0ABP9B8P5</accession>
<keyword evidence="2" id="KW-1133">Transmembrane helix</keyword>
<evidence type="ECO:0000313" key="4">
    <source>
        <dbReference type="Proteomes" id="UP001500928"/>
    </source>
</evidence>
<gene>
    <name evidence="3" type="ORF">GCM10023200_29240</name>
</gene>
<evidence type="ECO:0000256" key="2">
    <source>
        <dbReference type="SAM" id="Phobius"/>
    </source>
</evidence>
<dbReference type="Pfam" id="PF13829">
    <property type="entry name" value="DUF4191"/>
    <property type="match status" value="1"/>
</dbReference>
<feature type="compositionally biased region" description="Low complexity" evidence="1">
    <location>
        <begin position="225"/>
        <end position="236"/>
    </location>
</feature>
<comment type="caution">
    <text evidence="3">The sequence shown here is derived from an EMBL/GenBank/DDBJ whole genome shotgun (WGS) entry which is preliminary data.</text>
</comment>
<organism evidence="3 4">
    <name type="scientific">Actinomycetospora chlora</name>
    <dbReference type="NCBI Taxonomy" id="663608"/>
    <lineage>
        <taxon>Bacteria</taxon>
        <taxon>Bacillati</taxon>
        <taxon>Actinomycetota</taxon>
        <taxon>Actinomycetes</taxon>
        <taxon>Pseudonocardiales</taxon>
        <taxon>Pseudonocardiaceae</taxon>
        <taxon>Actinomycetospora</taxon>
    </lineage>
</organism>
<proteinExistence type="predicted"/>
<feature type="transmembrane region" description="Helical" evidence="2">
    <location>
        <begin position="48"/>
        <end position="70"/>
    </location>
</feature>
<keyword evidence="2" id="KW-0812">Transmembrane</keyword>
<evidence type="ECO:0000313" key="3">
    <source>
        <dbReference type="EMBL" id="GAA4792079.1"/>
    </source>
</evidence>
<dbReference type="Proteomes" id="UP001500928">
    <property type="component" value="Unassembled WGS sequence"/>
</dbReference>
<feature type="region of interest" description="Disordered" evidence="1">
    <location>
        <begin position="223"/>
        <end position="251"/>
    </location>
</feature>
<sequence length="251" mass="27471">MGRMAKQGSGAASKEEKKAAKQAAKAARKERFSQIWQAFQMQRREDKLLLPLMIGAVLGTGLVLFGVGLLFGQQWFLLPTGILLGILLAVIIFGRRVQRNVYTKANGQPGAAGWALDTMRGQWRVTQAVAGTTQLDAVHRVIGRPGVILVAEGAPHRTKNLVAQEKKRVSRIIGQVPIYEISVGDEEGQVPLAKLQRHVTKLPRNIDKGQMDNVEKRLAALANRGGPAVPKGPVPKNAQQMKGMQRTARRR</sequence>
<dbReference type="InterPro" id="IPR025445">
    <property type="entry name" value="DUF4191"/>
</dbReference>
<protein>
    <submittedName>
        <fullName evidence="3">DUF4191 domain-containing protein</fullName>
    </submittedName>
</protein>
<feature type="transmembrane region" description="Helical" evidence="2">
    <location>
        <begin position="76"/>
        <end position="94"/>
    </location>
</feature>
<evidence type="ECO:0000256" key="1">
    <source>
        <dbReference type="SAM" id="MobiDB-lite"/>
    </source>
</evidence>